<dbReference type="PaxDb" id="55529-EKX39487"/>
<dbReference type="HOGENOM" id="CLU_483550_0_0_1"/>
<proteinExistence type="predicted"/>
<keyword evidence="4" id="KW-1185">Reference proteome</keyword>
<feature type="compositionally biased region" description="Polar residues" evidence="1">
    <location>
        <begin position="281"/>
        <end position="292"/>
    </location>
</feature>
<dbReference type="Proteomes" id="UP000011087">
    <property type="component" value="Unassembled WGS sequence"/>
</dbReference>
<dbReference type="AlphaFoldDB" id="L1ITQ5"/>
<feature type="region of interest" description="Disordered" evidence="1">
    <location>
        <begin position="1"/>
        <end position="37"/>
    </location>
</feature>
<feature type="region of interest" description="Disordered" evidence="1">
    <location>
        <begin position="281"/>
        <end position="310"/>
    </location>
</feature>
<sequence>MHAPADPHSIGRTRSEAEVRPEAGKGRKAVEGAGLSAGKLDGAGASVKVERNEEAKRAIRGEMVRSSLGANGGFLVGHGEEEKRKIMSQEVMMSIKGHMTGAAILDDGVKVEGQRARASVASAPKGYITDMKSLLGGEDASFKPARRQIEHRGVTMLEVEVGVPATLDRYGRPWTQKQRQHFNQLQQDTKTANVARHVAEIHRFESHEVEGQRRIRTQGSHPVSAENPMHQPTSVVKVEKASNEIDTLIDPFGALGMCDASRQKGKKADYVKASCAPWESESNVDTAMQSAEVSRELSKSRSSTTTGLFRQRQHVKLENVPAGSYAELEIKKHVSLLPPWEQQSADESSRVSHFLQVSQGLPSRYVSSSVEGLSKFSKGIATFHDGQEPRKLGVEGAPWLSDKSMDVGIPQCEDWNSLSVELTSGKRRQRRSISSIKWDEEAAGKPIEVDGSCIPGSSWMSKHSYDPSSDTEDDVGRPRSRTSTPRRAATSAPSSREATPQRARPDGDLLAWDQESSTVETPRTGKKLFNQRNSWDIDSMTSKGRAPSAFRASTSSLVAPYATD</sequence>
<accession>L1ITQ5</accession>
<dbReference type="KEGG" id="gtt:GUITHDRAFT_114450"/>
<dbReference type="EnsemblProtists" id="EKX39487">
    <property type="protein sequence ID" value="EKX39487"/>
    <property type="gene ID" value="GUITHDRAFT_114450"/>
</dbReference>
<feature type="compositionally biased region" description="Polar residues" evidence="1">
    <location>
        <begin position="530"/>
        <end position="542"/>
    </location>
</feature>
<evidence type="ECO:0000256" key="1">
    <source>
        <dbReference type="SAM" id="MobiDB-lite"/>
    </source>
</evidence>
<dbReference type="GeneID" id="17296218"/>
<protein>
    <submittedName>
        <fullName evidence="2 3">Uncharacterized protein</fullName>
    </submittedName>
</protein>
<dbReference type="EMBL" id="JH993039">
    <property type="protein sequence ID" value="EKX39487.1"/>
    <property type="molecule type" value="Genomic_DNA"/>
</dbReference>
<evidence type="ECO:0000313" key="4">
    <source>
        <dbReference type="Proteomes" id="UP000011087"/>
    </source>
</evidence>
<feature type="compositionally biased region" description="Low complexity" evidence="1">
    <location>
        <begin position="481"/>
        <end position="500"/>
    </location>
</feature>
<evidence type="ECO:0000313" key="3">
    <source>
        <dbReference type="EnsemblProtists" id="EKX39487"/>
    </source>
</evidence>
<reference evidence="3" key="3">
    <citation type="submission" date="2015-06" db="UniProtKB">
        <authorList>
            <consortium name="EnsemblProtists"/>
        </authorList>
    </citation>
    <scope>IDENTIFICATION</scope>
</reference>
<feature type="region of interest" description="Disordered" evidence="1">
    <location>
        <begin position="447"/>
        <end position="564"/>
    </location>
</feature>
<dbReference type="RefSeq" id="XP_005826467.1">
    <property type="nucleotide sequence ID" value="XM_005826410.1"/>
</dbReference>
<reference evidence="4" key="2">
    <citation type="submission" date="2012-11" db="EMBL/GenBank/DDBJ databases">
        <authorList>
            <person name="Kuo A."/>
            <person name="Curtis B.A."/>
            <person name="Tanifuji G."/>
            <person name="Burki F."/>
            <person name="Gruber A."/>
            <person name="Irimia M."/>
            <person name="Maruyama S."/>
            <person name="Arias M.C."/>
            <person name="Ball S.G."/>
            <person name="Gile G.H."/>
            <person name="Hirakawa Y."/>
            <person name="Hopkins J.F."/>
            <person name="Rensing S.A."/>
            <person name="Schmutz J."/>
            <person name="Symeonidi A."/>
            <person name="Elias M."/>
            <person name="Eveleigh R.J."/>
            <person name="Herman E.K."/>
            <person name="Klute M.J."/>
            <person name="Nakayama T."/>
            <person name="Obornik M."/>
            <person name="Reyes-Prieto A."/>
            <person name="Armbrust E.V."/>
            <person name="Aves S.J."/>
            <person name="Beiko R.G."/>
            <person name="Coutinho P."/>
            <person name="Dacks J.B."/>
            <person name="Durnford D.G."/>
            <person name="Fast N.M."/>
            <person name="Green B.R."/>
            <person name="Grisdale C."/>
            <person name="Hempe F."/>
            <person name="Henrissat B."/>
            <person name="Hoppner M.P."/>
            <person name="Ishida K.-I."/>
            <person name="Kim E."/>
            <person name="Koreny L."/>
            <person name="Kroth P.G."/>
            <person name="Liu Y."/>
            <person name="Malik S.-B."/>
            <person name="Maier U.G."/>
            <person name="McRose D."/>
            <person name="Mock T."/>
            <person name="Neilson J.A."/>
            <person name="Onodera N.T."/>
            <person name="Poole A.M."/>
            <person name="Pritham E.J."/>
            <person name="Richards T.A."/>
            <person name="Rocap G."/>
            <person name="Roy S.W."/>
            <person name="Sarai C."/>
            <person name="Schaack S."/>
            <person name="Shirato S."/>
            <person name="Slamovits C.H."/>
            <person name="Spencer D.F."/>
            <person name="Suzuki S."/>
            <person name="Worden A.Z."/>
            <person name="Zauner S."/>
            <person name="Barry K."/>
            <person name="Bell C."/>
            <person name="Bharti A.K."/>
            <person name="Crow J.A."/>
            <person name="Grimwood J."/>
            <person name="Kramer R."/>
            <person name="Lindquist E."/>
            <person name="Lucas S."/>
            <person name="Salamov A."/>
            <person name="McFadden G.I."/>
            <person name="Lane C.E."/>
            <person name="Keeling P.J."/>
            <person name="Gray M.W."/>
            <person name="Grigoriev I.V."/>
            <person name="Archibald J.M."/>
        </authorList>
    </citation>
    <scope>NUCLEOTIDE SEQUENCE</scope>
    <source>
        <strain evidence="4">CCMP2712</strain>
    </source>
</reference>
<evidence type="ECO:0000313" key="2">
    <source>
        <dbReference type="EMBL" id="EKX39487.1"/>
    </source>
</evidence>
<organism evidence="2">
    <name type="scientific">Guillardia theta (strain CCMP2712)</name>
    <name type="common">Cryptophyte</name>
    <dbReference type="NCBI Taxonomy" id="905079"/>
    <lineage>
        <taxon>Eukaryota</taxon>
        <taxon>Cryptophyceae</taxon>
        <taxon>Pyrenomonadales</taxon>
        <taxon>Geminigeraceae</taxon>
        <taxon>Guillardia</taxon>
    </lineage>
</organism>
<feature type="compositionally biased region" description="Basic and acidic residues" evidence="1">
    <location>
        <begin position="13"/>
        <end position="30"/>
    </location>
</feature>
<name>L1ITQ5_GUITC</name>
<gene>
    <name evidence="2" type="ORF">GUITHDRAFT_114450</name>
</gene>
<reference evidence="2 4" key="1">
    <citation type="journal article" date="2012" name="Nature">
        <title>Algal genomes reveal evolutionary mosaicism and the fate of nucleomorphs.</title>
        <authorList>
            <consortium name="DOE Joint Genome Institute"/>
            <person name="Curtis B.A."/>
            <person name="Tanifuji G."/>
            <person name="Burki F."/>
            <person name="Gruber A."/>
            <person name="Irimia M."/>
            <person name="Maruyama S."/>
            <person name="Arias M.C."/>
            <person name="Ball S.G."/>
            <person name="Gile G.H."/>
            <person name="Hirakawa Y."/>
            <person name="Hopkins J.F."/>
            <person name="Kuo A."/>
            <person name="Rensing S.A."/>
            <person name="Schmutz J."/>
            <person name="Symeonidi A."/>
            <person name="Elias M."/>
            <person name="Eveleigh R.J."/>
            <person name="Herman E.K."/>
            <person name="Klute M.J."/>
            <person name="Nakayama T."/>
            <person name="Obornik M."/>
            <person name="Reyes-Prieto A."/>
            <person name="Armbrust E.V."/>
            <person name="Aves S.J."/>
            <person name="Beiko R.G."/>
            <person name="Coutinho P."/>
            <person name="Dacks J.B."/>
            <person name="Durnford D.G."/>
            <person name="Fast N.M."/>
            <person name="Green B.R."/>
            <person name="Grisdale C.J."/>
            <person name="Hempel F."/>
            <person name="Henrissat B."/>
            <person name="Hoppner M.P."/>
            <person name="Ishida K."/>
            <person name="Kim E."/>
            <person name="Koreny L."/>
            <person name="Kroth P.G."/>
            <person name="Liu Y."/>
            <person name="Malik S.B."/>
            <person name="Maier U.G."/>
            <person name="McRose D."/>
            <person name="Mock T."/>
            <person name="Neilson J.A."/>
            <person name="Onodera N.T."/>
            <person name="Poole A.M."/>
            <person name="Pritham E.J."/>
            <person name="Richards T.A."/>
            <person name="Rocap G."/>
            <person name="Roy S.W."/>
            <person name="Sarai C."/>
            <person name="Schaack S."/>
            <person name="Shirato S."/>
            <person name="Slamovits C.H."/>
            <person name="Spencer D.F."/>
            <person name="Suzuki S."/>
            <person name="Worden A.Z."/>
            <person name="Zauner S."/>
            <person name="Barry K."/>
            <person name="Bell C."/>
            <person name="Bharti A.K."/>
            <person name="Crow J.A."/>
            <person name="Grimwood J."/>
            <person name="Kramer R."/>
            <person name="Lindquist E."/>
            <person name="Lucas S."/>
            <person name="Salamov A."/>
            <person name="McFadden G.I."/>
            <person name="Lane C.E."/>
            <person name="Keeling P.J."/>
            <person name="Gray M.W."/>
            <person name="Grigoriev I.V."/>
            <person name="Archibald J.M."/>
        </authorList>
    </citation>
    <scope>NUCLEOTIDE SEQUENCE</scope>
    <source>
        <strain evidence="2 4">CCMP2712</strain>
    </source>
</reference>